<name>A0A8S5T7W0_9CAUD</name>
<dbReference type="InterPro" id="IPR038996">
    <property type="entry name" value="Gp14"/>
</dbReference>
<reference evidence="1" key="1">
    <citation type="journal article" date="2021" name="Proc. Natl. Acad. Sci. U.S.A.">
        <title>A Catalog of Tens of Thousands of Viruses from Human Metagenomes Reveals Hidden Associations with Chronic Diseases.</title>
        <authorList>
            <person name="Tisza M.J."/>
            <person name="Buck C.B."/>
        </authorList>
    </citation>
    <scope>NUCLEOTIDE SEQUENCE</scope>
    <source>
        <strain evidence="1">CtIZM3</strain>
    </source>
</reference>
<sequence length="220" mass="23505">MCSVVAGVSTALQIGGSYLGQKAQYKQAQAQMDAQAKAAITQMNYAYQNYEQERTDAFDAAVAEITKTRQNALQLNSAVKAAVNENASGRTANMIVRSVEGDTARAVGSVKDNYARKSNEIDLNEDATFKSTASYIDNLNASAPKMPGRLANFVSTANIVLQNYTTAMNQKNAVLASGQKYNSGTGGAKRVATKKAGNSWIGTTPRTVYEKKGLGTGKYF</sequence>
<dbReference type="EMBL" id="BK032770">
    <property type="protein sequence ID" value="DAF59429.1"/>
    <property type="molecule type" value="Genomic_DNA"/>
</dbReference>
<proteinExistence type="predicted"/>
<dbReference type="Pfam" id="PF24072">
    <property type="entry name" value="T7_gp14"/>
    <property type="match status" value="1"/>
</dbReference>
<protein>
    <submittedName>
        <fullName evidence="1">Putative internal virion protein B</fullName>
    </submittedName>
</protein>
<accession>A0A8S5T7W0</accession>
<organism evidence="1">
    <name type="scientific">Caudovirales sp. ctIZM3</name>
    <dbReference type="NCBI Taxonomy" id="2827633"/>
    <lineage>
        <taxon>Viruses</taxon>
        <taxon>Duplodnaviria</taxon>
        <taxon>Heunggongvirae</taxon>
        <taxon>Uroviricota</taxon>
        <taxon>Caudoviricetes</taxon>
    </lineage>
</organism>
<evidence type="ECO:0000313" key="1">
    <source>
        <dbReference type="EMBL" id="DAF59429.1"/>
    </source>
</evidence>